<protein>
    <submittedName>
        <fullName evidence="2">DEAD/DEAH box helicase domain-containing protein</fullName>
    </submittedName>
</protein>
<dbReference type="PANTHER" id="PTHR47962:SF5">
    <property type="entry name" value="ATP-DEPENDENT HELICASE LHR-RELATED"/>
    <property type="match status" value="1"/>
</dbReference>
<gene>
    <name evidence="2" type="ORF">Achr_e760</name>
</gene>
<dbReference type="GO" id="GO:0005524">
    <property type="term" value="F:ATP binding"/>
    <property type="evidence" value="ECO:0007669"/>
    <property type="project" value="InterPro"/>
</dbReference>
<sequence length="165" mass="18574">MDAFSFRNQVIRDYEQFARSFTNPRAEDIRIYLDAEYGTGRYWPSPLIQVNPFFVAGQNVEQLVANRGLHPECAHIFRFGKEGGKPGVPASLHKHQQEAITRCQAGESYVLTTGTGSGKSLSYFIPIFDAILKRKELAEFGEYRMQVRVMAAFDQLSNSGEAKAC</sequence>
<dbReference type="InterPro" id="IPR011545">
    <property type="entry name" value="DEAD/DEAH_box_helicase_dom"/>
</dbReference>
<dbReference type="KEGG" id="acx:Achr_e760"/>
<dbReference type="InterPro" id="IPR027417">
    <property type="entry name" value="P-loop_NTPase"/>
</dbReference>
<keyword evidence="2" id="KW-0614">Plasmid</keyword>
<dbReference type="Pfam" id="PF00270">
    <property type="entry name" value="DEAD"/>
    <property type="match status" value="1"/>
</dbReference>
<evidence type="ECO:0000313" key="2">
    <source>
        <dbReference type="EMBL" id="AJE23667.1"/>
    </source>
</evidence>
<evidence type="ECO:0000313" key="3">
    <source>
        <dbReference type="Proteomes" id="UP000068210"/>
    </source>
</evidence>
<dbReference type="GO" id="GO:0016887">
    <property type="term" value="F:ATP hydrolysis activity"/>
    <property type="evidence" value="ECO:0007669"/>
    <property type="project" value="TreeGrafter"/>
</dbReference>
<keyword evidence="3" id="KW-1185">Reference proteome</keyword>
<keyword evidence="2" id="KW-0547">Nucleotide-binding</keyword>
<keyword evidence="2" id="KW-0378">Hydrolase</keyword>
<name>A0A0C4WXM9_9GAMM</name>
<dbReference type="PANTHER" id="PTHR47962">
    <property type="entry name" value="ATP-DEPENDENT HELICASE LHR-RELATED-RELATED"/>
    <property type="match status" value="1"/>
</dbReference>
<dbReference type="Gene3D" id="3.40.50.300">
    <property type="entry name" value="P-loop containing nucleotide triphosphate hydrolases"/>
    <property type="match status" value="1"/>
</dbReference>
<organism evidence="2 3">
    <name type="scientific">Azotobacter chroococcum NCIMB 8003</name>
    <dbReference type="NCBI Taxonomy" id="1328314"/>
    <lineage>
        <taxon>Bacteria</taxon>
        <taxon>Pseudomonadati</taxon>
        <taxon>Pseudomonadota</taxon>
        <taxon>Gammaproteobacteria</taxon>
        <taxon>Pseudomonadales</taxon>
        <taxon>Pseudomonadaceae</taxon>
        <taxon>Azotobacter</taxon>
    </lineage>
</organism>
<proteinExistence type="predicted"/>
<dbReference type="RefSeq" id="WP_040107211.1">
    <property type="nucleotide sequence ID" value="NZ_CP010420.1"/>
</dbReference>
<dbReference type="Proteomes" id="UP000068210">
    <property type="component" value="Plasmid pAcX50e"/>
</dbReference>
<reference evidence="2 3" key="1">
    <citation type="journal article" date="2015" name="PLoS ONE">
        <title>Azotobacter Genomes: The Genome of Azotobacter chroococcum NCIMB 8003 (ATCC 4412).</title>
        <authorList>
            <person name="Robson R.L."/>
            <person name="Jones R."/>
            <person name="Robson R.M."/>
            <person name="Schwartz A."/>
            <person name="Richardson T.H."/>
        </authorList>
    </citation>
    <scope>NUCLEOTIDE SEQUENCE [LARGE SCALE GENOMIC DNA]</scope>
    <source>
        <strain evidence="2 3">NCIMB 8003</strain>
        <plasmid evidence="3">Plasmid pAcX50e</plasmid>
    </source>
</reference>
<feature type="domain" description="DEAD/DEAH-box helicase" evidence="1">
    <location>
        <begin position="94"/>
        <end position="134"/>
    </location>
</feature>
<evidence type="ECO:0000259" key="1">
    <source>
        <dbReference type="Pfam" id="PF00270"/>
    </source>
</evidence>
<dbReference type="HOGENOM" id="CLU_1607502_0_0_6"/>
<keyword evidence="2" id="KW-0067">ATP-binding</keyword>
<dbReference type="GO" id="GO:0003677">
    <property type="term" value="F:DNA binding"/>
    <property type="evidence" value="ECO:0007669"/>
    <property type="project" value="TreeGrafter"/>
</dbReference>
<accession>A0A0C4WXM9</accession>
<dbReference type="EMBL" id="CP010420">
    <property type="protein sequence ID" value="AJE23667.1"/>
    <property type="molecule type" value="Genomic_DNA"/>
</dbReference>
<geneLocation type="plasmid" evidence="2 3">
    <name>pAcX50e</name>
</geneLocation>
<dbReference type="AlphaFoldDB" id="A0A0C4WXM9"/>
<dbReference type="GO" id="GO:0004386">
    <property type="term" value="F:helicase activity"/>
    <property type="evidence" value="ECO:0007669"/>
    <property type="project" value="UniProtKB-KW"/>
</dbReference>
<dbReference type="InterPro" id="IPR052511">
    <property type="entry name" value="ATP-dep_Helicase"/>
</dbReference>
<keyword evidence="2" id="KW-0347">Helicase</keyword>
<dbReference type="SUPFAM" id="SSF52540">
    <property type="entry name" value="P-loop containing nucleoside triphosphate hydrolases"/>
    <property type="match status" value="1"/>
</dbReference>